<dbReference type="PANTHER" id="PTHR37814:SF1">
    <property type="entry name" value="MEMBRANE PROTEIN"/>
    <property type="match status" value="1"/>
</dbReference>
<feature type="transmembrane region" description="Helical" evidence="1">
    <location>
        <begin position="43"/>
        <end position="68"/>
    </location>
</feature>
<dbReference type="Proteomes" id="UP000290921">
    <property type="component" value="Unassembled WGS sequence"/>
</dbReference>
<feature type="transmembrane region" description="Helical" evidence="1">
    <location>
        <begin position="219"/>
        <end position="240"/>
    </location>
</feature>
<dbReference type="RefSeq" id="WP_129030710.1">
    <property type="nucleotide sequence ID" value="NZ_AP026806.1"/>
</dbReference>
<dbReference type="EMBL" id="QMAP01000010">
    <property type="protein sequence ID" value="RXI46580.1"/>
    <property type="molecule type" value="Genomic_DNA"/>
</dbReference>
<dbReference type="Proteomes" id="UP001321763">
    <property type="component" value="Chromosome"/>
</dbReference>
<dbReference type="InterPro" id="IPR038728">
    <property type="entry name" value="YkvI-like"/>
</dbReference>
<feature type="transmembrane region" description="Helical" evidence="1">
    <location>
        <begin position="252"/>
        <end position="276"/>
    </location>
</feature>
<organism evidence="3 4">
    <name type="scientific">Clostridium tetani</name>
    <dbReference type="NCBI Taxonomy" id="1513"/>
    <lineage>
        <taxon>Bacteria</taxon>
        <taxon>Bacillati</taxon>
        <taxon>Bacillota</taxon>
        <taxon>Clostridia</taxon>
        <taxon>Eubacteriales</taxon>
        <taxon>Clostridiaceae</taxon>
        <taxon>Clostridium</taxon>
    </lineage>
</organism>
<name>A0A4Q0VAX2_CLOTA</name>
<keyword evidence="1" id="KW-0812">Transmembrane</keyword>
<protein>
    <submittedName>
        <fullName evidence="3">Transporter</fullName>
    </submittedName>
</protein>
<accession>A0A4Q0VAX2</accession>
<evidence type="ECO:0000313" key="4">
    <source>
        <dbReference type="Proteomes" id="UP000290921"/>
    </source>
</evidence>
<evidence type="ECO:0000313" key="3">
    <source>
        <dbReference type="EMBL" id="RXI46580.1"/>
    </source>
</evidence>
<feature type="transmembrane region" description="Helical" evidence="1">
    <location>
        <begin position="185"/>
        <end position="207"/>
    </location>
</feature>
<evidence type="ECO:0000256" key="1">
    <source>
        <dbReference type="SAM" id="Phobius"/>
    </source>
</evidence>
<feature type="transmembrane region" description="Helical" evidence="1">
    <location>
        <begin position="146"/>
        <end position="165"/>
    </location>
</feature>
<reference evidence="2 5" key="2">
    <citation type="submission" date="2022-09" db="EMBL/GenBank/DDBJ databases">
        <title>complete genome sequences of Clostridium tetani str. KHSU-234311-028 isolated from soil.</title>
        <authorList>
            <person name="Sekizuka T."/>
            <person name="Shitada C."/>
            <person name="Takahashi M."/>
            <person name="Kuroda M."/>
        </authorList>
    </citation>
    <scope>NUCLEOTIDE SEQUENCE [LARGE SCALE GENOMIC DNA]</scope>
    <source>
        <strain evidence="2 5">KHSU-234311-028</strain>
    </source>
</reference>
<feature type="transmembrane region" description="Helical" evidence="1">
    <location>
        <begin position="116"/>
        <end position="134"/>
    </location>
</feature>
<feature type="transmembrane region" description="Helical" evidence="1">
    <location>
        <begin position="323"/>
        <end position="344"/>
    </location>
</feature>
<proteinExistence type="predicted"/>
<sequence length="349" mass="39485">MFKNFIMYFKIAAVFVGTIVGAGLASGQEITQFFATYGYKSFFGLIICLIFYIFSSYIIISISIKYNLNSYKDLIILVSPGFLGKVTNIITGLFLISSSAIILAGSGALISQYFNLSKWVGICTMCLLSLIALLRDTKGLFEINSFIVPSLIFVISTIFILYLAFYENFNLVHVKSIPYYKNTWITSSILYSSFNILSSSGVMVPLSNEIKNKKLLFKSILLGSIILTFLSCIINLLLILNIPNIFKYEVPLLYVANRFGTLIQIMLLCIIWLEMFSTEVSNIYSISKTLEQTFNIPYRKCCILILLLAIPISQLGFVNLITFLYPSFGLIGLIFLIQCILFHFKYIKR</sequence>
<keyword evidence="1" id="KW-1133">Transmembrane helix</keyword>
<evidence type="ECO:0000313" key="2">
    <source>
        <dbReference type="EMBL" id="BDR82353.1"/>
    </source>
</evidence>
<keyword evidence="1" id="KW-0472">Membrane</keyword>
<dbReference type="PANTHER" id="PTHR37814">
    <property type="entry name" value="CONSERVED MEMBRANE PROTEIN"/>
    <property type="match status" value="1"/>
</dbReference>
<dbReference type="AlphaFoldDB" id="A0A4Q0VAX2"/>
<dbReference type="EMBL" id="AP026818">
    <property type="protein sequence ID" value="BDR82353.1"/>
    <property type="molecule type" value="Genomic_DNA"/>
</dbReference>
<feature type="transmembrane region" description="Helical" evidence="1">
    <location>
        <begin position="297"/>
        <end position="317"/>
    </location>
</feature>
<gene>
    <name evidence="3" type="ORF">DP130_10610</name>
    <name evidence="2" type="ORF">K234311028_25990</name>
</gene>
<reference evidence="3 4" key="1">
    <citation type="submission" date="2018-06" db="EMBL/GenBank/DDBJ databases">
        <title>Genome conservation of Clostridium tetani.</title>
        <authorList>
            <person name="Bruggemann H."/>
            <person name="Popoff M.R."/>
        </authorList>
    </citation>
    <scope>NUCLEOTIDE SEQUENCE [LARGE SCALE GENOMIC DNA]</scope>
    <source>
        <strain evidence="3 4">2017.061</strain>
    </source>
</reference>
<evidence type="ECO:0000313" key="5">
    <source>
        <dbReference type="Proteomes" id="UP001321763"/>
    </source>
</evidence>